<accession>A0AA38GMZ7</accession>
<proteinExistence type="inferred from homology"/>
<comment type="caution">
    <text evidence="14">The sequence shown here is derived from an EMBL/GenBank/DDBJ whole genome shotgun (WGS) entry which is preliminary data.</text>
</comment>
<dbReference type="OMA" id="NCMENAY"/>
<evidence type="ECO:0000256" key="1">
    <source>
        <dbReference type="ARBA" id="ARBA00004162"/>
    </source>
</evidence>
<dbReference type="InterPro" id="IPR023213">
    <property type="entry name" value="CAT-like_dom_sf"/>
</dbReference>
<dbReference type="GO" id="GO:0005789">
    <property type="term" value="C:endoplasmic reticulum membrane"/>
    <property type="evidence" value="ECO:0007669"/>
    <property type="project" value="UniProtKB-SubCell"/>
</dbReference>
<evidence type="ECO:0000256" key="8">
    <source>
        <dbReference type="ARBA" id="ARBA00024360"/>
    </source>
</evidence>
<dbReference type="Pfam" id="PF06974">
    <property type="entry name" value="WS_DGAT_C"/>
    <property type="match status" value="1"/>
</dbReference>
<comment type="pathway">
    <text evidence="4">Lipid metabolism.</text>
</comment>
<evidence type="ECO:0000259" key="13">
    <source>
        <dbReference type="Pfam" id="PF06974"/>
    </source>
</evidence>
<evidence type="ECO:0000256" key="7">
    <source>
        <dbReference type="ARBA" id="ARBA00023315"/>
    </source>
</evidence>
<gene>
    <name evidence="14" type="ORF">KI387_005527</name>
</gene>
<comment type="catalytic activity">
    <reaction evidence="9">
        <text>a long chain fatty alcohol + a fatty acyl-CoA = a long-chain alcohol wax ester + CoA</text>
        <dbReference type="Rhea" id="RHEA:38443"/>
        <dbReference type="ChEBI" id="CHEBI:17135"/>
        <dbReference type="ChEBI" id="CHEBI:57287"/>
        <dbReference type="ChEBI" id="CHEBI:77636"/>
        <dbReference type="ChEBI" id="CHEBI:235323"/>
        <dbReference type="EC" id="2.3.1.75"/>
    </reaction>
</comment>
<feature type="domain" description="O-acyltransferase WSD1 C-terminal" evidence="13">
    <location>
        <begin position="365"/>
        <end position="482"/>
    </location>
</feature>
<dbReference type="AlphaFoldDB" id="A0AA38GMZ7"/>
<dbReference type="GO" id="GO:0004144">
    <property type="term" value="F:diacylglycerol O-acyltransferase activity"/>
    <property type="evidence" value="ECO:0007669"/>
    <property type="project" value="UniProtKB-EC"/>
</dbReference>
<dbReference type="PANTHER" id="PTHR31650">
    <property type="entry name" value="O-ACYLTRANSFERASE (WSD1-LIKE) FAMILY PROTEIN"/>
    <property type="match status" value="1"/>
</dbReference>
<evidence type="ECO:0000256" key="10">
    <source>
        <dbReference type="ARBA" id="ARBA00048109"/>
    </source>
</evidence>
<dbReference type="InterPro" id="IPR009721">
    <property type="entry name" value="O-acyltransferase_WSD1_C"/>
</dbReference>
<organism evidence="14 15">
    <name type="scientific">Taxus chinensis</name>
    <name type="common">Chinese yew</name>
    <name type="synonym">Taxus wallichiana var. chinensis</name>
    <dbReference type="NCBI Taxonomy" id="29808"/>
    <lineage>
        <taxon>Eukaryota</taxon>
        <taxon>Viridiplantae</taxon>
        <taxon>Streptophyta</taxon>
        <taxon>Embryophyta</taxon>
        <taxon>Tracheophyta</taxon>
        <taxon>Spermatophyta</taxon>
        <taxon>Pinopsida</taxon>
        <taxon>Pinidae</taxon>
        <taxon>Conifers II</taxon>
        <taxon>Cupressales</taxon>
        <taxon>Taxaceae</taxon>
        <taxon>Taxus</taxon>
    </lineage>
</organism>
<dbReference type="SUPFAM" id="SSF52777">
    <property type="entry name" value="CoA-dependent acyltransferases"/>
    <property type="match status" value="1"/>
</dbReference>
<name>A0AA38GMZ7_TAXCH</name>
<evidence type="ECO:0000256" key="6">
    <source>
        <dbReference type="ARBA" id="ARBA00022824"/>
    </source>
</evidence>
<keyword evidence="6" id="KW-0256">Endoplasmic reticulum</keyword>
<dbReference type="GO" id="GO:0005886">
    <property type="term" value="C:plasma membrane"/>
    <property type="evidence" value="ECO:0007669"/>
    <property type="project" value="UniProtKB-SubCell"/>
</dbReference>
<evidence type="ECO:0000256" key="2">
    <source>
        <dbReference type="ARBA" id="ARBA00004240"/>
    </source>
</evidence>
<evidence type="ECO:0000256" key="5">
    <source>
        <dbReference type="ARBA" id="ARBA00022679"/>
    </source>
</evidence>
<evidence type="ECO:0000256" key="4">
    <source>
        <dbReference type="ARBA" id="ARBA00005189"/>
    </source>
</evidence>
<comment type="pathway">
    <text evidence="3">Glycerolipid metabolism; triacylglycerol biosynthesis.</text>
</comment>
<dbReference type="GO" id="GO:0019432">
    <property type="term" value="P:triglyceride biosynthetic process"/>
    <property type="evidence" value="ECO:0007669"/>
    <property type="project" value="TreeGrafter"/>
</dbReference>
<dbReference type="Gene3D" id="3.30.559.10">
    <property type="entry name" value="Chloramphenicol acetyltransferase-like domain"/>
    <property type="match status" value="1"/>
</dbReference>
<comment type="catalytic activity">
    <reaction evidence="10">
        <text>an acyl-CoA + a 1,2-diacyl-sn-glycerol = a triacyl-sn-glycerol + CoA</text>
        <dbReference type="Rhea" id="RHEA:10868"/>
        <dbReference type="ChEBI" id="CHEBI:17815"/>
        <dbReference type="ChEBI" id="CHEBI:57287"/>
        <dbReference type="ChEBI" id="CHEBI:58342"/>
        <dbReference type="ChEBI" id="CHEBI:64615"/>
        <dbReference type="EC" id="2.3.1.20"/>
    </reaction>
</comment>
<dbReference type="InterPro" id="IPR004255">
    <property type="entry name" value="O-acyltransferase_WSD1_N"/>
</dbReference>
<evidence type="ECO:0008006" key="16">
    <source>
        <dbReference type="Google" id="ProtNLM"/>
    </source>
</evidence>
<feature type="transmembrane region" description="Helical" evidence="11">
    <location>
        <begin position="16"/>
        <end position="36"/>
    </location>
</feature>
<evidence type="ECO:0000313" key="15">
    <source>
        <dbReference type="Proteomes" id="UP000824469"/>
    </source>
</evidence>
<keyword evidence="11" id="KW-0812">Transmembrane</keyword>
<comment type="subcellular location">
    <subcellularLocation>
        <location evidence="1">Cell membrane</location>
        <topology evidence="1">Single-pass membrane protein</topology>
    </subcellularLocation>
    <subcellularLocation>
        <location evidence="2">Endoplasmic reticulum</location>
    </subcellularLocation>
</comment>
<feature type="non-terminal residue" evidence="14">
    <location>
        <position position="1"/>
    </location>
</feature>
<keyword evidence="11" id="KW-0472">Membrane</keyword>
<evidence type="ECO:0000256" key="9">
    <source>
        <dbReference type="ARBA" id="ARBA00047604"/>
    </source>
</evidence>
<evidence type="ECO:0000313" key="14">
    <source>
        <dbReference type="EMBL" id="KAH9325349.1"/>
    </source>
</evidence>
<evidence type="ECO:0000256" key="3">
    <source>
        <dbReference type="ARBA" id="ARBA00004771"/>
    </source>
</evidence>
<keyword evidence="15" id="KW-1185">Reference proteome</keyword>
<reference evidence="14 15" key="1">
    <citation type="journal article" date="2021" name="Nat. Plants">
        <title>The Taxus genome provides insights into paclitaxel biosynthesis.</title>
        <authorList>
            <person name="Xiong X."/>
            <person name="Gou J."/>
            <person name="Liao Q."/>
            <person name="Li Y."/>
            <person name="Zhou Q."/>
            <person name="Bi G."/>
            <person name="Li C."/>
            <person name="Du R."/>
            <person name="Wang X."/>
            <person name="Sun T."/>
            <person name="Guo L."/>
            <person name="Liang H."/>
            <person name="Lu P."/>
            <person name="Wu Y."/>
            <person name="Zhang Z."/>
            <person name="Ro D.K."/>
            <person name="Shang Y."/>
            <person name="Huang S."/>
            <person name="Yan J."/>
        </authorList>
    </citation>
    <scope>NUCLEOTIDE SEQUENCE [LARGE SCALE GENOMIC DNA]</scope>
    <source>
        <strain evidence="14">Ta-2019</strain>
    </source>
</reference>
<dbReference type="GO" id="GO:0047196">
    <property type="term" value="F:long-chain-alcohol O-fatty-acyltransferase activity"/>
    <property type="evidence" value="ECO:0007669"/>
    <property type="project" value="UniProtKB-EC"/>
</dbReference>
<feature type="domain" description="O-acyltransferase WSD1-like N-terminal" evidence="12">
    <location>
        <begin position="142"/>
        <end position="309"/>
    </location>
</feature>
<evidence type="ECO:0000259" key="12">
    <source>
        <dbReference type="Pfam" id="PF03007"/>
    </source>
</evidence>
<feature type="transmembrane region" description="Helical" evidence="11">
    <location>
        <begin position="231"/>
        <end position="251"/>
    </location>
</feature>
<keyword evidence="11" id="KW-1133">Transmembrane helix</keyword>
<keyword evidence="5" id="KW-0808">Transferase</keyword>
<dbReference type="Pfam" id="PF03007">
    <property type="entry name" value="WS_DGAT_cat"/>
    <property type="match status" value="1"/>
</dbReference>
<dbReference type="EMBL" id="JAHRHJ020000002">
    <property type="protein sequence ID" value="KAH9325349.1"/>
    <property type="molecule type" value="Genomic_DNA"/>
</dbReference>
<sequence>ATVVSTPSTRSPRYLFIWKAGFIYLTSAVFISGWWLDMAVRLITMRNENEQNPAVSPTAEILNTPSLDLCIHVVFEFDEPVDVNHAKNFIQETLLSTSTRFSSIVSKNGNGVLQWQKTEVNVEDHIFVPYISPDLISFDNYVEEYVSDMHLRKLSPSRPLWEFHFLNCKTRATVILNIHHMLGDGVSLMALGMACSTRSKNPTIPPSLPLSSHCKQRPAGKTHEKSHKGWLGFKFLWHLLFSVVVVMWHTLNDLFSSFVRVKWMEDSRFSFRGHAGVELLPKVMASTTFNLHDIREIKNRVEGSVNDVMMGVVFYGFRLYCNMVFLDPKQADNLRVTALGLINTRSEPGIKSLKEMTESKTGDSWGNRFSFLQLPVPMKKLNNPLEYVTRAKYMMDQKKMSVASFLINRVMNFITRFRGAQVSGKAMYDLLANTTVTVSNMQGPKEEMTFAGYAIKSGFFSVSGVPQSILVTCPSYNECVRMQGFRKMDPNRWELSHGSFLREQKHLLSNIRRRRRSPHKVIAGTSCDGLCIKYESEGELEKLKKEDTIIRKVVELKEQQKDIDREIHDMKRQLQAIED</sequence>
<protein>
    <recommendedName>
        <fullName evidence="16">Diacylglycerol O-acyltransferase</fullName>
    </recommendedName>
</protein>
<dbReference type="Proteomes" id="UP000824469">
    <property type="component" value="Unassembled WGS sequence"/>
</dbReference>
<evidence type="ECO:0000256" key="11">
    <source>
        <dbReference type="SAM" id="Phobius"/>
    </source>
</evidence>
<keyword evidence="7" id="KW-0012">Acyltransferase</keyword>
<dbReference type="PANTHER" id="PTHR31650:SF34">
    <property type="entry name" value="O-ACYLTRANSFERASE WSD1-LIKE ISOFORM X1"/>
    <property type="match status" value="1"/>
</dbReference>
<dbReference type="InterPro" id="IPR045034">
    <property type="entry name" value="O-acyltransferase_WSD1-like"/>
</dbReference>
<comment type="similarity">
    <text evidence="8">In the N-terminal section; belongs to the long-chain O-acyltransferase family.</text>
</comment>